<dbReference type="Pfam" id="PF00240">
    <property type="entry name" value="ubiquitin"/>
    <property type="match status" value="1"/>
</dbReference>
<keyword evidence="7 13" id="KW-0862">Zinc</keyword>
<feature type="region of interest" description="Disordered" evidence="14">
    <location>
        <begin position="163"/>
        <end position="226"/>
    </location>
</feature>
<evidence type="ECO:0000259" key="17">
    <source>
        <dbReference type="PROSITE" id="PS50089"/>
    </source>
</evidence>
<sequence>MWIQIRTIDGKETRTIEDLSRLTKIEYLRLKIKDIFNVNPQQQRLFYRGKQMEDGHTLYDYNVGLNDIVQLLIRSQAGDAPDSPLVPPIAPPVTPKDCDTMSSSPALPPTTSNTTAGAATTPSQSKPTILNYFIFLISQINELVDCRDISIGAWFEACIDNVTRTPKGQNGNSKAPTAGKVGRPSKRTNGNNNGNNDSTLNSDSGPGAGSSTSQTDSTATDKEKEDVTYHIKYDDYPENGVVEMCGGNVRPRARTLLRWDQLSVGLVVMVNYNIEIPEERGFWFDAEITALNDISRTNKEVRIKILLGGPGDVIPDCKLLFLDEIYQIEKTGAPSLSAADGQFKRKSGPECKHCKADPDSECRFCSCCVCGGKQDAHMQLLCDECNMAFHIYCLNPPLSTIPDDEDWYCPTCKNDTSEVVKAGEKLKASKKKAKMPSAHTESQRDWGKGMACVGRTKECTIVPSNHYGPVPGVPVGTTWKFRVQVSEAGVHRPHVGGIHGRSNDGSYSLVLAGGFEDEVDRGDEFTYTGSGGRDLSGNKRIGEHSFDQTLTHYNRALALNCDAPINDKDGAESRNWRAGKPVRVVRSSKGRRISKYAPEEGNRYDGIYKVVKYWPEIGKCGFLVWRYLLRRDDLEPAPWTPEGLERIQKLGLAVQQPGRGRPRLLPLEKKVKEDEKKPMEGTEQPQSNGKVCKESAEPRAKRLKMEEAFQLTEQQQSLIKEDQPNKKNWDEAMGHLKEGPNFLRKVEQTFMCVCCQELAYQPVTTVCAHNVCKTCLQRSFRAEVYTCPACRHDLGKDYIMVLNKTLQLLLDQFFPGYSKGR</sequence>
<dbReference type="UniPathway" id="UPA00143"/>
<dbReference type="Gene3D" id="3.10.20.90">
    <property type="entry name" value="Phosphatidylinositol 3-kinase Catalytic Subunit, Chain A, domain 1"/>
    <property type="match status" value="1"/>
</dbReference>
<evidence type="ECO:0000259" key="18">
    <source>
        <dbReference type="PROSITE" id="PS51015"/>
    </source>
</evidence>
<dbReference type="InterPro" id="IPR019956">
    <property type="entry name" value="Ubiquitin_dom"/>
</dbReference>
<evidence type="ECO:0000256" key="2">
    <source>
        <dbReference type="ARBA" id="ARBA00004906"/>
    </source>
</evidence>
<feature type="region of interest" description="Disordered" evidence="14">
    <location>
        <begin position="658"/>
        <end position="693"/>
    </location>
</feature>
<dbReference type="GO" id="GO:0044027">
    <property type="term" value="P:negative regulation of gene expression via chromosomal CpG island methylation"/>
    <property type="evidence" value="ECO:0007669"/>
    <property type="project" value="TreeGrafter"/>
</dbReference>
<dbReference type="PROSITE" id="PS51015">
    <property type="entry name" value="YDG"/>
    <property type="match status" value="1"/>
</dbReference>
<evidence type="ECO:0000256" key="6">
    <source>
        <dbReference type="ARBA" id="ARBA00022786"/>
    </source>
</evidence>
<feature type="compositionally biased region" description="Low complexity" evidence="14">
    <location>
        <begin position="109"/>
        <end position="122"/>
    </location>
</feature>
<dbReference type="InterPro" id="IPR011011">
    <property type="entry name" value="Znf_FYVE_PHD"/>
</dbReference>
<dbReference type="GO" id="GO:0003677">
    <property type="term" value="F:DNA binding"/>
    <property type="evidence" value="ECO:0007669"/>
    <property type="project" value="UniProtKB-KW"/>
</dbReference>
<dbReference type="InterPro" id="IPR021991">
    <property type="entry name" value="TTD_dom"/>
</dbReference>
<dbReference type="InterPro" id="IPR003105">
    <property type="entry name" value="SRA_YDG"/>
</dbReference>
<evidence type="ECO:0000256" key="11">
    <source>
        <dbReference type="PROSITE-ProRule" id="PRU00175"/>
    </source>
</evidence>
<keyword evidence="8 13" id="KW-0238">DNA-binding</keyword>
<evidence type="ECO:0000256" key="7">
    <source>
        <dbReference type="ARBA" id="ARBA00022833"/>
    </source>
</evidence>
<dbReference type="PROSITE" id="PS50053">
    <property type="entry name" value="UBIQUITIN_2"/>
    <property type="match status" value="1"/>
</dbReference>
<accession>A0A673WLU5</accession>
<dbReference type="SUPFAM" id="SSF54236">
    <property type="entry name" value="Ubiquitin-like"/>
    <property type="match status" value="1"/>
</dbReference>
<feature type="compositionally biased region" description="Basic and acidic residues" evidence="14">
    <location>
        <begin position="666"/>
        <end position="680"/>
    </location>
</feature>
<dbReference type="InterPro" id="IPR017907">
    <property type="entry name" value="Znf_RING_CS"/>
</dbReference>
<dbReference type="PRINTS" id="PR00348">
    <property type="entry name" value="UBIQUITIN"/>
</dbReference>
<dbReference type="InterPro" id="IPR013083">
    <property type="entry name" value="Znf_RING/FYVE/PHD"/>
</dbReference>
<comment type="subcellular location">
    <subcellularLocation>
        <location evidence="12 13">Nucleus</location>
    </subcellularLocation>
</comment>
<keyword evidence="10" id="KW-0131">Cell cycle</keyword>
<feature type="region of interest" description="Disordered" evidence="14">
    <location>
        <begin position="82"/>
        <end position="123"/>
    </location>
</feature>
<dbReference type="SUPFAM" id="SSF57850">
    <property type="entry name" value="RING/U-box"/>
    <property type="match status" value="1"/>
</dbReference>
<dbReference type="InterPro" id="IPR047468">
    <property type="entry name" value="Ubl_UHRF2"/>
</dbReference>
<feature type="compositionally biased region" description="Low complexity" evidence="14">
    <location>
        <begin position="188"/>
        <end position="218"/>
    </location>
</feature>
<dbReference type="InterPro" id="IPR001841">
    <property type="entry name" value="Znf_RING"/>
</dbReference>
<dbReference type="Pfam" id="PF00628">
    <property type="entry name" value="PHD"/>
    <property type="match status" value="1"/>
</dbReference>
<dbReference type="PROSITE" id="PS00518">
    <property type="entry name" value="ZF_RING_1"/>
    <property type="match status" value="1"/>
</dbReference>
<feature type="domain" description="RING-type" evidence="17">
    <location>
        <begin position="752"/>
        <end position="791"/>
    </location>
</feature>
<evidence type="ECO:0000256" key="13">
    <source>
        <dbReference type="RuleBase" id="RU369101"/>
    </source>
</evidence>
<dbReference type="InterPro" id="IPR015947">
    <property type="entry name" value="PUA-like_sf"/>
</dbReference>
<evidence type="ECO:0000256" key="3">
    <source>
        <dbReference type="ARBA" id="ARBA00022679"/>
    </source>
</evidence>
<evidence type="ECO:0000256" key="8">
    <source>
        <dbReference type="ARBA" id="ARBA00023125"/>
    </source>
</evidence>
<proteinExistence type="predicted"/>
<dbReference type="CDD" id="cd20458">
    <property type="entry name" value="Tudor_UHRF2_rpt2"/>
    <property type="match status" value="1"/>
</dbReference>
<dbReference type="FunFam" id="2.30.280.10:FF:000001">
    <property type="entry name" value="E3 ubiquitin-protein ligase UHRF1 isoform 1"/>
    <property type="match status" value="1"/>
</dbReference>
<dbReference type="Ensembl" id="ENSSTUT00000009773.1">
    <property type="protein sequence ID" value="ENSSTUP00000009136.1"/>
    <property type="gene ID" value="ENSSTUG00000004222.1"/>
</dbReference>
<feature type="compositionally biased region" description="Pro residues" evidence="14">
    <location>
        <begin position="84"/>
        <end position="94"/>
    </location>
</feature>
<dbReference type="GO" id="GO:0016567">
    <property type="term" value="P:protein ubiquitination"/>
    <property type="evidence" value="ECO:0007669"/>
    <property type="project" value="UniProtKB-UniRule"/>
</dbReference>
<evidence type="ECO:0000313" key="20">
    <source>
        <dbReference type="Proteomes" id="UP000472277"/>
    </source>
</evidence>
<dbReference type="Gene3D" id="2.30.280.10">
    <property type="entry name" value="SRA-YDG"/>
    <property type="match status" value="1"/>
</dbReference>
<dbReference type="SMART" id="SM00466">
    <property type="entry name" value="SRA"/>
    <property type="match status" value="1"/>
</dbReference>
<keyword evidence="6 13" id="KW-0833">Ubl conjugation pathway</keyword>
<dbReference type="GeneTree" id="ENSGT00390000008296"/>
<feature type="compositionally biased region" description="Polar residues" evidence="14">
    <location>
        <begin position="163"/>
        <end position="175"/>
    </location>
</feature>
<dbReference type="InterPro" id="IPR029071">
    <property type="entry name" value="Ubiquitin-like_domsf"/>
</dbReference>
<dbReference type="Pfam" id="PF12148">
    <property type="entry name" value="TTD"/>
    <property type="match status" value="1"/>
</dbReference>
<dbReference type="FunFam" id="3.30.40.10:FF:000066">
    <property type="entry name" value="E3 ubiquitin-protein ligase UHRF2 isoform X1"/>
    <property type="match status" value="1"/>
</dbReference>
<dbReference type="PROSITE" id="PS50089">
    <property type="entry name" value="ZF_RING_2"/>
    <property type="match status" value="1"/>
</dbReference>
<dbReference type="FunFam" id="2.30.30.1150:FF:000001">
    <property type="entry name" value="E3 ubiquitin-protein ligase UHRF2 isoform X1"/>
    <property type="match status" value="1"/>
</dbReference>
<dbReference type="Gene3D" id="2.30.30.1150">
    <property type="match status" value="1"/>
</dbReference>
<protein>
    <recommendedName>
        <fullName evidence="13">E3 ubiquitin-protein ligase UHRF</fullName>
        <ecNumber evidence="13">2.3.2.27</ecNumber>
    </recommendedName>
    <alternativeName>
        <fullName evidence="13">RING-type E3 ubiquitin transferase UHRF</fullName>
    </alternativeName>
    <alternativeName>
        <fullName evidence="13">Ubiquitin-like PHD and RING finger domain-containing protein</fullName>
    </alternativeName>
    <alternativeName>
        <fullName evidence="13">Ubiquitin-like-containing PHD and RING finger domains protein</fullName>
    </alternativeName>
</protein>
<dbReference type="Gene3D" id="2.30.30.140">
    <property type="match status" value="1"/>
</dbReference>
<dbReference type="PROSITE" id="PS50016">
    <property type="entry name" value="ZF_PHD_2"/>
    <property type="match status" value="1"/>
</dbReference>
<dbReference type="SMART" id="SM00249">
    <property type="entry name" value="PHD"/>
    <property type="match status" value="1"/>
</dbReference>
<comment type="domain">
    <text evidence="13">The tudor-like regions specifically recognize and bind histone H3 unmethylated at 'Arg-2' (H3R2me0), while the PHD-type zinc finger specifically recognizes and binds histone H3 trimethylated at 'Lys-9' (H3K9me3).</text>
</comment>
<organism evidence="19 20">
    <name type="scientific">Salmo trutta</name>
    <name type="common">Brown trout</name>
    <dbReference type="NCBI Taxonomy" id="8032"/>
    <lineage>
        <taxon>Eukaryota</taxon>
        <taxon>Metazoa</taxon>
        <taxon>Chordata</taxon>
        <taxon>Craniata</taxon>
        <taxon>Vertebrata</taxon>
        <taxon>Euteleostomi</taxon>
        <taxon>Actinopterygii</taxon>
        <taxon>Neopterygii</taxon>
        <taxon>Teleostei</taxon>
        <taxon>Protacanthopterygii</taxon>
        <taxon>Salmoniformes</taxon>
        <taxon>Salmonidae</taxon>
        <taxon>Salmoninae</taxon>
        <taxon>Salmo</taxon>
    </lineage>
</organism>
<evidence type="ECO:0000259" key="16">
    <source>
        <dbReference type="PROSITE" id="PS50053"/>
    </source>
</evidence>
<evidence type="ECO:0000256" key="4">
    <source>
        <dbReference type="ARBA" id="ARBA00022723"/>
    </source>
</evidence>
<dbReference type="CDD" id="cd17123">
    <property type="entry name" value="Ubl_UHRF2"/>
    <property type="match status" value="1"/>
</dbReference>
<dbReference type="InterPro" id="IPR045134">
    <property type="entry name" value="UHRF1/2-like"/>
</dbReference>
<dbReference type="InterPro" id="IPR036987">
    <property type="entry name" value="SRA-YDG_sf"/>
</dbReference>
<dbReference type="Pfam" id="PF02182">
    <property type="entry name" value="SAD_SRA"/>
    <property type="match status" value="1"/>
</dbReference>
<evidence type="ECO:0000256" key="9">
    <source>
        <dbReference type="ARBA" id="ARBA00023242"/>
    </source>
</evidence>
<dbReference type="Gene3D" id="3.30.40.10">
    <property type="entry name" value="Zinc/RING finger domain, C3HC4 (zinc finger)"/>
    <property type="match status" value="1"/>
</dbReference>
<reference evidence="19" key="2">
    <citation type="submission" date="2025-09" db="UniProtKB">
        <authorList>
            <consortium name="Ensembl"/>
        </authorList>
    </citation>
    <scope>IDENTIFICATION</scope>
</reference>
<dbReference type="InterPro" id="IPR001965">
    <property type="entry name" value="Znf_PHD"/>
</dbReference>
<dbReference type="EC" id="2.3.2.27" evidence="13"/>
<dbReference type="AlphaFoldDB" id="A0A673WLU5"/>
<keyword evidence="4 13" id="KW-0479">Metal-binding</keyword>
<dbReference type="PANTHER" id="PTHR14140">
    <property type="entry name" value="E3 UBIQUITIN-PROTEIN LIGASE UHRF-RELATED"/>
    <property type="match status" value="1"/>
</dbReference>
<evidence type="ECO:0000256" key="12">
    <source>
        <dbReference type="PROSITE-ProRule" id="PRU00358"/>
    </source>
</evidence>
<comment type="function">
    <text evidence="13">Multi domain E3 ubiquitin ligase that also plays a role in DNA methylation and histone modifications.</text>
</comment>
<dbReference type="GO" id="GO:0042393">
    <property type="term" value="F:histone binding"/>
    <property type="evidence" value="ECO:0007669"/>
    <property type="project" value="UniProtKB-UniRule"/>
</dbReference>
<keyword evidence="9 12" id="KW-0539">Nucleus</keyword>
<dbReference type="SUPFAM" id="SSF57903">
    <property type="entry name" value="FYVE/PHD zinc finger"/>
    <property type="match status" value="1"/>
</dbReference>
<keyword evidence="3 13" id="KW-0808">Transferase</keyword>
<dbReference type="PANTHER" id="PTHR14140:SF3">
    <property type="entry name" value="E3 UBIQUITIN-PROTEIN LIGASE UHRF2"/>
    <property type="match status" value="1"/>
</dbReference>
<dbReference type="InterPro" id="IPR019787">
    <property type="entry name" value="Znf_PHD-finger"/>
</dbReference>
<dbReference type="Proteomes" id="UP000472277">
    <property type="component" value="Chromosome 23"/>
</dbReference>
<dbReference type="GO" id="GO:0005634">
    <property type="term" value="C:nucleus"/>
    <property type="evidence" value="ECO:0007669"/>
    <property type="project" value="UniProtKB-SubCell"/>
</dbReference>
<dbReference type="CDD" id="cd15617">
    <property type="entry name" value="PHD_UHRF2"/>
    <property type="match status" value="1"/>
</dbReference>
<comment type="domain">
    <text evidence="13">The YDG domain mediates the interaction with histone H3.</text>
</comment>
<name>A0A673WLU5_SALTR</name>
<dbReference type="GO" id="GO:0061630">
    <property type="term" value="F:ubiquitin protein ligase activity"/>
    <property type="evidence" value="ECO:0007669"/>
    <property type="project" value="UniProtKB-UniRule"/>
</dbReference>
<feature type="domain" description="Ubiquitin-like" evidence="16">
    <location>
        <begin position="1"/>
        <end position="78"/>
    </location>
</feature>
<comment type="pathway">
    <text evidence="2 13">Protein modification; protein ubiquitination.</text>
</comment>
<reference evidence="19" key="1">
    <citation type="submission" date="2025-08" db="UniProtKB">
        <authorList>
            <consortium name="Ensembl"/>
        </authorList>
    </citation>
    <scope>IDENTIFICATION</scope>
</reference>
<gene>
    <name evidence="19" type="primary">UHRF2</name>
    <name evidence="19" type="synonym">LOC115159112</name>
</gene>
<feature type="domain" description="YDG" evidence="18">
    <location>
        <begin position="468"/>
        <end position="631"/>
    </location>
</feature>
<evidence type="ECO:0000256" key="14">
    <source>
        <dbReference type="SAM" id="MobiDB-lite"/>
    </source>
</evidence>
<evidence type="ECO:0000259" key="15">
    <source>
        <dbReference type="PROSITE" id="PS50016"/>
    </source>
</evidence>
<keyword evidence="5 11" id="KW-0863">Zinc-finger</keyword>
<feature type="domain" description="PHD-type" evidence="15">
    <location>
        <begin position="362"/>
        <end position="415"/>
    </location>
</feature>
<comment type="catalytic activity">
    <reaction evidence="1 13">
        <text>S-ubiquitinyl-[E2 ubiquitin-conjugating enzyme]-L-cysteine + [acceptor protein]-L-lysine = [E2 ubiquitin-conjugating enzyme]-L-cysteine + N(6)-ubiquitinyl-[acceptor protein]-L-lysine.</text>
        <dbReference type="EC" id="2.3.2.27"/>
    </reaction>
</comment>
<evidence type="ECO:0000256" key="5">
    <source>
        <dbReference type="ARBA" id="ARBA00022771"/>
    </source>
</evidence>
<dbReference type="InterPro" id="IPR000626">
    <property type="entry name" value="Ubiquitin-like_dom"/>
</dbReference>
<dbReference type="SMART" id="SM00213">
    <property type="entry name" value="UBQ"/>
    <property type="match status" value="1"/>
</dbReference>
<dbReference type="SMART" id="SM00184">
    <property type="entry name" value="RING"/>
    <property type="match status" value="2"/>
</dbReference>
<keyword evidence="20" id="KW-1185">Reference proteome</keyword>
<evidence type="ECO:0000256" key="1">
    <source>
        <dbReference type="ARBA" id="ARBA00000900"/>
    </source>
</evidence>
<dbReference type="InterPro" id="IPR047467">
    <property type="entry name" value="PHD_UHRF2"/>
</dbReference>
<evidence type="ECO:0000313" key="19">
    <source>
        <dbReference type="Ensembl" id="ENSSTUP00000009136.1"/>
    </source>
</evidence>
<dbReference type="SUPFAM" id="SSF88697">
    <property type="entry name" value="PUA domain-like"/>
    <property type="match status" value="1"/>
</dbReference>
<dbReference type="GO" id="GO:0008270">
    <property type="term" value="F:zinc ion binding"/>
    <property type="evidence" value="ECO:0007669"/>
    <property type="project" value="UniProtKB-KW"/>
</dbReference>
<evidence type="ECO:0000256" key="10">
    <source>
        <dbReference type="ARBA" id="ARBA00023306"/>
    </source>
</evidence>